<reference evidence="8" key="2">
    <citation type="submission" date="2023-01" db="EMBL/GenBank/DDBJ databases">
        <authorList>
            <person name="Petersen C."/>
        </authorList>
    </citation>
    <scope>NUCLEOTIDE SEQUENCE</scope>
    <source>
        <strain evidence="8">IBT 17514</strain>
    </source>
</reference>
<protein>
    <recommendedName>
        <fullName evidence="7">Peptidase S53 domain-containing protein</fullName>
    </recommendedName>
</protein>
<dbReference type="PANTHER" id="PTHR14218">
    <property type="entry name" value="PROTEASE S8 TRIPEPTIDYL PEPTIDASE I CLN2"/>
    <property type="match status" value="1"/>
</dbReference>
<keyword evidence="2" id="KW-0732">Signal</keyword>
<accession>A0AAD6N1C3</accession>
<organism evidence="8 9">
    <name type="scientific">Penicillium malachiteum</name>
    <dbReference type="NCBI Taxonomy" id="1324776"/>
    <lineage>
        <taxon>Eukaryota</taxon>
        <taxon>Fungi</taxon>
        <taxon>Dikarya</taxon>
        <taxon>Ascomycota</taxon>
        <taxon>Pezizomycotina</taxon>
        <taxon>Eurotiomycetes</taxon>
        <taxon>Eurotiomycetidae</taxon>
        <taxon>Eurotiales</taxon>
        <taxon>Aspergillaceae</taxon>
        <taxon>Penicillium</taxon>
    </lineage>
</organism>
<dbReference type="PROSITE" id="PS00138">
    <property type="entry name" value="SUBTILASE_SER"/>
    <property type="match status" value="1"/>
</dbReference>
<comment type="caution">
    <text evidence="6">Lacks conserved residue(s) required for the propagation of feature annotation.</text>
</comment>
<gene>
    <name evidence="8" type="ORF">N7493_000926</name>
</gene>
<evidence type="ECO:0000256" key="4">
    <source>
        <dbReference type="ARBA" id="ARBA00022825"/>
    </source>
</evidence>
<proteinExistence type="predicted"/>
<name>A0AAD6N1C3_9EURO</name>
<dbReference type="GO" id="GO:0008240">
    <property type="term" value="F:tripeptidyl-peptidase activity"/>
    <property type="evidence" value="ECO:0007669"/>
    <property type="project" value="TreeGrafter"/>
</dbReference>
<evidence type="ECO:0000256" key="2">
    <source>
        <dbReference type="ARBA" id="ARBA00022729"/>
    </source>
</evidence>
<feature type="binding site" evidence="6">
    <location>
        <position position="164"/>
    </location>
    <ligand>
        <name>Ca(2+)</name>
        <dbReference type="ChEBI" id="CHEBI:29108"/>
    </ligand>
</feature>
<dbReference type="InterPro" id="IPR050819">
    <property type="entry name" value="Tripeptidyl-peptidase_I"/>
</dbReference>
<evidence type="ECO:0000259" key="7">
    <source>
        <dbReference type="PROSITE" id="PS51695"/>
    </source>
</evidence>
<keyword evidence="1" id="KW-0645">Protease</keyword>
<dbReference type="PANTHER" id="PTHR14218:SF34">
    <property type="entry name" value="TRIPEPTIDYL-PEPTIDASE SED4"/>
    <property type="match status" value="1"/>
</dbReference>
<evidence type="ECO:0000313" key="9">
    <source>
        <dbReference type="Proteomes" id="UP001215712"/>
    </source>
</evidence>
<dbReference type="Proteomes" id="UP001215712">
    <property type="component" value="Unassembled WGS sequence"/>
</dbReference>
<comment type="caution">
    <text evidence="8">The sequence shown here is derived from an EMBL/GenBank/DDBJ whole genome shotgun (WGS) entry which is preliminary data.</text>
</comment>
<keyword evidence="5" id="KW-0865">Zymogen</keyword>
<comment type="cofactor">
    <cofactor evidence="6">
        <name>Ca(2+)</name>
        <dbReference type="ChEBI" id="CHEBI:29108"/>
    </cofactor>
    <text evidence="6">Binds 1 Ca(2+) ion per subunit.</text>
</comment>
<keyword evidence="3" id="KW-0378">Hydrolase</keyword>
<evidence type="ECO:0000256" key="1">
    <source>
        <dbReference type="ARBA" id="ARBA00022670"/>
    </source>
</evidence>
<dbReference type="GO" id="GO:0004252">
    <property type="term" value="F:serine-type endopeptidase activity"/>
    <property type="evidence" value="ECO:0007669"/>
    <property type="project" value="InterPro"/>
</dbReference>
<dbReference type="GO" id="GO:0046872">
    <property type="term" value="F:metal ion binding"/>
    <property type="evidence" value="ECO:0007669"/>
    <property type="project" value="UniProtKB-UniRule"/>
</dbReference>
<dbReference type="Gene3D" id="3.40.50.200">
    <property type="entry name" value="Peptidase S8/S53 domain"/>
    <property type="match status" value="1"/>
</dbReference>
<keyword evidence="6" id="KW-0479">Metal-binding</keyword>
<reference evidence="8" key="1">
    <citation type="journal article" date="2023" name="IMA Fungus">
        <title>Comparative genomic study of the Penicillium genus elucidates a diverse pangenome and 15 lateral gene transfer events.</title>
        <authorList>
            <person name="Petersen C."/>
            <person name="Sorensen T."/>
            <person name="Nielsen M.R."/>
            <person name="Sondergaard T.E."/>
            <person name="Sorensen J.L."/>
            <person name="Fitzpatrick D.A."/>
            <person name="Frisvad J.C."/>
            <person name="Nielsen K.L."/>
        </authorList>
    </citation>
    <scope>NUCLEOTIDE SEQUENCE</scope>
    <source>
        <strain evidence="8">IBT 17514</strain>
    </source>
</reference>
<evidence type="ECO:0000256" key="3">
    <source>
        <dbReference type="ARBA" id="ARBA00022801"/>
    </source>
</evidence>
<dbReference type="InterPro" id="IPR023828">
    <property type="entry name" value="Peptidase_S8_Ser-AS"/>
</dbReference>
<dbReference type="InterPro" id="IPR030400">
    <property type="entry name" value="Sedolisin_dom"/>
</dbReference>
<keyword evidence="4" id="KW-0720">Serine protease</keyword>
<dbReference type="SUPFAM" id="SSF52743">
    <property type="entry name" value="Subtilisin-like"/>
    <property type="match status" value="1"/>
</dbReference>
<feature type="binding site" evidence="6">
    <location>
        <position position="162"/>
    </location>
    <ligand>
        <name>Ca(2+)</name>
        <dbReference type="ChEBI" id="CHEBI:29108"/>
    </ligand>
</feature>
<dbReference type="PROSITE" id="PS51695">
    <property type="entry name" value="SEDOLISIN"/>
    <property type="match status" value="1"/>
</dbReference>
<evidence type="ECO:0000313" key="8">
    <source>
        <dbReference type="EMBL" id="KAJ5741054.1"/>
    </source>
</evidence>
<evidence type="ECO:0000256" key="6">
    <source>
        <dbReference type="PROSITE-ProRule" id="PRU01032"/>
    </source>
</evidence>
<keyword evidence="6" id="KW-0106">Calcium</keyword>
<keyword evidence="9" id="KW-1185">Reference proteome</keyword>
<evidence type="ECO:0000256" key="5">
    <source>
        <dbReference type="ARBA" id="ARBA00023145"/>
    </source>
</evidence>
<feature type="binding site" evidence="6">
    <location>
        <position position="127"/>
    </location>
    <ligand>
        <name>Ca(2+)</name>
        <dbReference type="ChEBI" id="CHEBI:29108"/>
    </ligand>
</feature>
<dbReference type="GO" id="GO:0006508">
    <property type="term" value="P:proteolysis"/>
    <property type="evidence" value="ECO:0007669"/>
    <property type="project" value="UniProtKB-KW"/>
</dbReference>
<dbReference type="InterPro" id="IPR036852">
    <property type="entry name" value="Peptidase_S8/S53_dom_sf"/>
</dbReference>
<sequence>MSLASAALTVLVTKPPKCFFGWLLELLRPCLSCLDHYISPQTKKYYSHYANFSGRGFPDVAAHSAYPFLKIFSGGGPLKIAGTSAATPIFAGIIALLNDARLRAGKPVLGFLNPFIYSSGYKALRDITAGGSYGCGGINSETEQPVNGSLVIPYVHWNATRGWDPVTGLGNPDFQKLKALVMAS</sequence>
<feature type="domain" description="Peptidase S53" evidence="7">
    <location>
        <begin position="1"/>
        <end position="184"/>
    </location>
</feature>
<dbReference type="AlphaFoldDB" id="A0AAD6N1C3"/>
<feature type="binding site" evidence="6">
    <location>
        <position position="126"/>
    </location>
    <ligand>
        <name>Ca(2+)</name>
        <dbReference type="ChEBI" id="CHEBI:29108"/>
    </ligand>
</feature>
<dbReference type="EMBL" id="JAQJAN010000001">
    <property type="protein sequence ID" value="KAJ5741054.1"/>
    <property type="molecule type" value="Genomic_DNA"/>
</dbReference>